<dbReference type="InterPro" id="IPR031325">
    <property type="entry name" value="RHS_repeat"/>
</dbReference>
<dbReference type="Proteomes" id="UP000182486">
    <property type="component" value="Unassembled WGS sequence"/>
</dbReference>
<keyword evidence="2" id="KW-0677">Repeat</keyword>
<dbReference type="NCBIfam" id="TIGR01643">
    <property type="entry name" value="YD_repeat_2x"/>
    <property type="match status" value="9"/>
</dbReference>
<keyword evidence="7" id="KW-1185">Reference proteome</keyword>
<dbReference type="InterPro" id="IPR006530">
    <property type="entry name" value="YD"/>
</dbReference>
<proteinExistence type="predicted"/>
<dbReference type="PANTHER" id="PTHR32305:SF15">
    <property type="entry name" value="PROTEIN RHSA-RELATED"/>
    <property type="match status" value="1"/>
</dbReference>
<feature type="region of interest" description="Disordered" evidence="4">
    <location>
        <begin position="2608"/>
        <end position="2634"/>
    </location>
</feature>
<dbReference type="SMART" id="SM00282">
    <property type="entry name" value="LamG"/>
    <property type="match status" value="2"/>
</dbReference>
<dbReference type="Pfam" id="PF05593">
    <property type="entry name" value="RHS_repeat"/>
    <property type="match status" value="9"/>
</dbReference>
<protein>
    <recommendedName>
        <fullName evidence="5">Laminin G domain-containing protein</fullName>
    </recommendedName>
</protein>
<feature type="region of interest" description="Disordered" evidence="4">
    <location>
        <begin position="2954"/>
        <end position="2974"/>
    </location>
</feature>
<evidence type="ECO:0000313" key="7">
    <source>
        <dbReference type="Proteomes" id="UP000182486"/>
    </source>
</evidence>
<dbReference type="InterPro" id="IPR006558">
    <property type="entry name" value="LamG-like"/>
</dbReference>
<dbReference type="SUPFAM" id="SSF49899">
    <property type="entry name" value="Concanavalin A-like lectins/glucanases"/>
    <property type="match status" value="3"/>
</dbReference>
<dbReference type="PANTHER" id="PTHR32305">
    <property type="match status" value="1"/>
</dbReference>
<feature type="compositionally biased region" description="Low complexity" evidence="4">
    <location>
        <begin position="2961"/>
        <end position="2973"/>
    </location>
</feature>
<keyword evidence="3" id="KW-1015">Disulfide bond</keyword>
<dbReference type="InterPro" id="IPR001791">
    <property type="entry name" value="Laminin_G"/>
</dbReference>
<dbReference type="NCBIfam" id="TIGR03696">
    <property type="entry name" value="Rhs_assc_core"/>
    <property type="match status" value="1"/>
</dbReference>
<dbReference type="RefSeq" id="WP_071809830.1">
    <property type="nucleotide sequence ID" value="NZ_MEIA01000545.1"/>
</dbReference>
<evidence type="ECO:0000313" key="6">
    <source>
        <dbReference type="EMBL" id="OJF09813.1"/>
    </source>
</evidence>
<dbReference type="Gene3D" id="2.60.120.200">
    <property type="match status" value="3"/>
</dbReference>
<feature type="region of interest" description="Disordered" evidence="4">
    <location>
        <begin position="1946"/>
        <end position="1986"/>
    </location>
</feature>
<organism evidence="6 7">
    <name type="scientific">Couchioplanes caeruleus subsp. caeruleus</name>
    <dbReference type="NCBI Taxonomy" id="56427"/>
    <lineage>
        <taxon>Bacteria</taxon>
        <taxon>Bacillati</taxon>
        <taxon>Actinomycetota</taxon>
        <taxon>Actinomycetes</taxon>
        <taxon>Micromonosporales</taxon>
        <taxon>Micromonosporaceae</taxon>
        <taxon>Couchioplanes</taxon>
    </lineage>
</organism>
<dbReference type="CDD" id="cd00110">
    <property type="entry name" value="LamG"/>
    <property type="match status" value="1"/>
</dbReference>
<sequence length="3456" mass="363815">MRRVSGRIAVVTAVVFGLSVVAPVGAVRDPELPISWLWEWVGQRPSWAKPAPAVPQQKQGKGGRDGQVSAEVTDAERGAGRAPKPAGGTLEAYRPHVPGAERQVTEETPAGFDEATSERDAERSDARSDVFENEDGSLTEKTYGRPVNFKAEDGSWQPIDSDLEKRADGRLHVAANSLDASVAAAVTASKAPAAPAVPGATPAPETPAAKPAGAKLAELKLPTGESVGYWLEGSNAVVPVVDGSTATYAGILPETDLELQTFDAGIKETLILKSRSAASSWTFPLALNGLTPRVDKTGGIELRNAAGKAVAWLPKGFMQDSKVDPRSGAPAESTAVKYRIIDRNGTKALRVEADRAWLNDPARVYPVRVDPTATTGTTGDVFVDTDASTSQNGDNLPVGTYNGGTVKARSFIHLDEFDDDGFKGKRITKAQLKLFLSWTYSCTVDRAFDVRASTQKWAVADLTNGGWPGPTYSAPIGSLTVTDPGAACTNTGGDRSKGKWVTVPLNVATFDKWAKGEPNYGLALTASESDSNAWKRFTSANYLSGQYKPVLELTYSTNVAPQVDVRYPANNAVVPTLTPQLLVKGHDSDNWPAKGLTYTYTVTSADGKTTIATSPAVTSAWTVPAGKLNWNTTYLYTVKAYDTVSYSAATTSYAFTTAVPQPMVTSGLAQNGGKGFDASTGNYTTSATDAHVSTVGPSLAITRNYNSLDTRRDTAFGAGWSSILDTRATQVTDTAGVVQSVRVTYPTGEEVAFGRAGNGTYIPPSGRFATFAEIKSGTTLTGYTLTDKQATVYAFGRGAGNGVFKLTSITDANGRRLSVEYGADGNPATLTSASGRTLRVGWETPTEASAPHVAWVATDPATPGDWDTANTWSYRYDGDRLSTVCQPDDYTNCWKYGYTTTSQYRNTVLNLDPESYWPLGDTGGTAATSAVLANAGIDTARYNAVTLGQPGGLPGSTAPAASFNGTSSYVQLPSNLLAGGQYQSISMWFKTATPGGVLFSYNGDPMSKGTTTGDYTPALYIDKNGKLRSEFWTGSAAAALNSNTVVTDDKWHHVVLAGAGNSQTLYLDGVAKGSLAGTIYLATSASGANINIGAGYVGGGWPDHVNTGASPAKATFFQGSISDVAFFNQTLDANRAALLNKAGRDEQPVLDAVVRPSGGVTARVGYNKTTGRTDAVIDENGGNWKLDQPTVAGSSRVYAAAVLGARPQDYWRLGDSDVTDAVNEVAGGTATYSNVALNVAGPFADSTAAQFNGSSSYVELPAEDVPTTGPHSVEMWFKMPSGNTKGGVLFGYQSSAIDEPAGSEWIPALYVGTDGKLRGQFWDSTGVNPMVTPAAVNDGKWHHVALTATTNAQAIYLDGAVAAVKSATLGVTGANRAYLGAGRWAGGWPAHGTVDNGYFPGAIAEFAYYQSALTGAQVADHVATVKRTAPVAMTMISGVAQAIPMPVSQVTVTTPTGDKQVSSYDLVNGNRIVAQTDELGNTTRYGYDVGGYSSMVYDPNGVLTQTLQDARGNTKQSITCQDQSANKCSSVYFTYFPDATSTTLAPNPKNDLLLTTRDGRSASATDDTYLISNTYDDKGNLTAVTDPLERVTRTSYTDASTAAADGGTPPPGLPTKVVTPGGAVQTVTYYKSGDVAQVTEPNGKITKFAYDALGQVLTETEITTDNPDGVVTSHTYDRMGREVTQTDPPSTNRVTGAVHTAVAATRYDVDGNPVEVITSDATGGDAERVEKHAYNQYGQEVGYTTPGGATTTFTYDSSGRMVDQTGPDGQTTRSEYDAAGNLLRSILVGWKGDPSSPEPARDLVVARNSYDPAGRLATETDAMGWTTTHTYTDNGLEAEVSRTDGTQTFVLTSNRYDAAGNVIEESANNGVTTVTHEYDAAGRETSSVIDPSGAKRTTLTSYNSDDQIIGTTMKDGSGSVVAKMEALVDRAGRTLAQTTFLSDKPAPVGRWRFGNGSASPAADTGGNSPATAPGGVTHSDEHGGSAVFAGTNALQTAGPVIDTSRSFTVSAWIKLADKDRLYRVVSSSSEEQSPFDLSYDRDSDRWRFMVIGNDEANTGSGVEALSTTVPEAGRWTHLTGVYDAAAGVNRLYVDGRLEGSHGAKAFRGTGPMVIGAGMWNSYLGNYFNGSVSDVQVYQEALSASEAADLQAGALPTASAKISRTSYQYDQDDNVIAATDPNGNTSYVSYDEDGNPVKSTAPAAKAETASAGAAMANAVSWTGYNTFGEPTDSKDALGNWSVTYYDADGRSTLHRMPAYTAPGASAAVSPEIIRTYHPGGELATVTDPDGNVTSYEYDQLDRLTKTTTADGGVTTYAYDLTGDLLSVTDPTGAVSQATWDFLGRRLTSTDVVRQDATAATTTFTYGRGGWLADVTSATGVKTSTTYNDLGEPITVQDGARNATKVSYDGAGRAVKTTLPDNTYSTTTYDLGGQALSTASYSAAGELLRSEATEYDAAGNVVAAIDGRKTRTTFEYDATGMLVKERQPISGSDAIETSFGYDLEGNRTRFTDGRGNAFWTTYNSWGLAESQIEPATAAHPQAADRTFTFAYDKAGRVAKQLLPGGVSITNTYDLMGQLKKQSGTGAEAETADRTFEYDLGGRMTKFSGASGTNEIAYDDRDQPRSITGPSGNSEFRYNGDGALTSRTDAAGTTAYQYDAAGRLSKLVNTGKGVDQTYAYNSMSLVDEITYNAGNTRNFAYDDLHRLKADELKTAAGASVAKIEYGWNDNDDLTSKKTTNFGGKTITNTYDYDLADRLTSWNDGTTTTAYAYDKSGNRLQNGSKLFTYDARNRLLTGDGAMYNYTARGSLRSSGPQQTKADAFGQVITQGAVGGTEQTYRYDGLGRVIRDGFAYSGLDNDLAGDGTATWVRGISNEVIAENTAGATTQTWTDLHDDVVGQFTATGTELASSTVYDPLGKVIATTGSPGSLGYQSEWTDSTTSRVNMMARWYNTDTGQFDTRDTASNNPAPNSVNANRYQYGDANPLTVTDPTGHWGLPSFVKSAWNATTSTVSSAWNSTTSFVSSTYNRVSSYTSTAWNTTKSYVKKQVKKVKKKVQSFKRAVKRTWNKTVSKVKRGWNKAVAKIKKHTPKWVKKAYHKAKEIKKKIVKKVKQAGKAIVAKATRVVKKTVSVVKDAAKATGKFIVKHKDTILEVAAIGGAILAGVACTAVTAGVGAVACMVGAGALINLAKDAAQGDIHDIGDALGSMGTGALSGLAGGAGGMIASKVGTAVAGKAGTGLVGRLVTEASENGVEDVINQAVTTGRVDVKSAVLGVVPGLGGLNRKAHLGGGAGSGGGGPPAIGAASRNYSGQVPSVRGMAGAKMPPPALRVDRAQQGWSQAGRLSELEERLPAFALENRTSKTAKRAYVGALNTETGDTVMASSGGMPGCPSFCAEGNALNALGGDPSKVIFTRAVQVHSSGGKHTVKTRDVCAQCQDDYPRENFVDGVRGDADGAWGD</sequence>
<feature type="domain" description="Laminin G" evidence="5">
    <location>
        <begin position="959"/>
        <end position="1149"/>
    </location>
</feature>
<dbReference type="Pfam" id="PF25023">
    <property type="entry name" value="TEN_YD-shell"/>
    <property type="match status" value="1"/>
</dbReference>
<dbReference type="SMART" id="SM00560">
    <property type="entry name" value="LamGL"/>
    <property type="match status" value="1"/>
</dbReference>
<dbReference type="PROSITE" id="PS50025">
    <property type="entry name" value="LAM_G_DOMAIN"/>
    <property type="match status" value="1"/>
</dbReference>
<comment type="caution">
    <text evidence="6">The sequence shown here is derived from an EMBL/GenBank/DDBJ whole genome shotgun (WGS) entry which is preliminary data.</text>
</comment>
<dbReference type="InterPro" id="IPR013320">
    <property type="entry name" value="ConA-like_dom_sf"/>
</dbReference>
<accession>A0A1K0FAB2</accession>
<evidence type="ECO:0000256" key="3">
    <source>
        <dbReference type="ARBA" id="ARBA00023157"/>
    </source>
</evidence>
<dbReference type="InterPro" id="IPR056823">
    <property type="entry name" value="TEN-like_YD-shell"/>
</dbReference>
<evidence type="ECO:0000256" key="4">
    <source>
        <dbReference type="SAM" id="MobiDB-lite"/>
    </source>
</evidence>
<dbReference type="Pfam" id="PF20148">
    <property type="entry name" value="DUF6531"/>
    <property type="match status" value="1"/>
</dbReference>
<dbReference type="Gene3D" id="2.180.10.10">
    <property type="entry name" value="RHS repeat-associated core"/>
    <property type="match status" value="4"/>
</dbReference>
<dbReference type="Pfam" id="PF13385">
    <property type="entry name" value="Laminin_G_3"/>
    <property type="match status" value="3"/>
</dbReference>
<feature type="compositionally biased region" description="Basic and acidic residues" evidence="4">
    <location>
        <begin position="116"/>
        <end position="130"/>
    </location>
</feature>
<name>A0A1K0FAB2_9ACTN</name>
<dbReference type="InterPro" id="IPR050708">
    <property type="entry name" value="T6SS_VgrG/RHS"/>
</dbReference>
<feature type="region of interest" description="Disordered" evidence="4">
    <location>
        <begin position="47"/>
        <end position="160"/>
    </location>
</feature>
<gene>
    <name evidence="6" type="ORF">BG844_35690</name>
</gene>
<dbReference type="EMBL" id="MEIA01000545">
    <property type="protein sequence ID" value="OJF09813.1"/>
    <property type="molecule type" value="Genomic_DNA"/>
</dbReference>
<evidence type="ECO:0000259" key="5">
    <source>
        <dbReference type="PROSITE" id="PS50025"/>
    </source>
</evidence>
<keyword evidence="1" id="KW-0732">Signal</keyword>
<reference evidence="6 7" key="1">
    <citation type="submission" date="2016-09" db="EMBL/GenBank/DDBJ databases">
        <title>Couchioplanes caeruleus draft genome sequence.</title>
        <authorList>
            <person name="Sheehan J."/>
            <person name="Caffrey P."/>
        </authorList>
    </citation>
    <scope>NUCLEOTIDE SEQUENCE [LARGE SCALE GENOMIC DNA]</scope>
    <source>
        <strain evidence="6 7">DSM 43634</strain>
    </source>
</reference>
<dbReference type="InterPro" id="IPR022385">
    <property type="entry name" value="Rhs_assc_core"/>
</dbReference>
<evidence type="ECO:0000256" key="2">
    <source>
        <dbReference type="ARBA" id="ARBA00022737"/>
    </source>
</evidence>
<evidence type="ECO:0000256" key="1">
    <source>
        <dbReference type="ARBA" id="ARBA00022729"/>
    </source>
</evidence>
<feature type="compositionally biased region" description="Polar residues" evidence="4">
    <location>
        <begin position="2622"/>
        <end position="2633"/>
    </location>
</feature>
<dbReference type="InterPro" id="IPR045351">
    <property type="entry name" value="DUF6531"/>
</dbReference>